<dbReference type="EMBL" id="JAUHLN010000002">
    <property type="protein sequence ID" value="MDN4073159.1"/>
    <property type="molecule type" value="Genomic_DNA"/>
</dbReference>
<dbReference type="InterPro" id="IPR015422">
    <property type="entry name" value="PyrdxlP-dep_Trfase_small"/>
</dbReference>
<reference evidence="7" key="1">
    <citation type="submission" date="2023-06" db="EMBL/GenBank/DDBJ databases">
        <title>Draft Genome Sequences of Representative Paenibacillus Polymyxa, Bacillus cereus, Fictibacillus sp., and Brevibacillus agri Strains Isolated from Amazonian Dark Earth.</title>
        <authorList>
            <person name="Pellegrinetti T.A."/>
            <person name="Cunha I.C.M."/>
            <person name="Chaves M.G."/>
            <person name="Freitas A.S."/>
            <person name="Silva A.V.R."/>
            <person name="Tsai S.M."/>
            <person name="Mendes L.W."/>
        </authorList>
    </citation>
    <scope>NUCLEOTIDE SEQUENCE</scope>
    <source>
        <strain evidence="7">CENA-BCM004</strain>
    </source>
</reference>
<comment type="similarity">
    <text evidence="5">Belongs to the class-II pyridoxal-phosphate-dependent aminotransferase family. MalY/PatB cystathionine beta-lyase subfamily.</text>
</comment>
<evidence type="ECO:0000313" key="7">
    <source>
        <dbReference type="EMBL" id="MDN4073159.1"/>
    </source>
</evidence>
<dbReference type="InterPro" id="IPR051798">
    <property type="entry name" value="Class-II_PLP-Dep_Aminotrans"/>
</dbReference>
<proteinExistence type="inferred from homology"/>
<keyword evidence="4 7" id="KW-0456">Lyase</keyword>
<dbReference type="InterPro" id="IPR015424">
    <property type="entry name" value="PyrdxlP-dep_Trfase"/>
</dbReference>
<protein>
    <recommendedName>
        <fullName evidence="2">cysteine-S-conjugate beta-lyase</fullName>
        <ecNumber evidence="2">4.4.1.13</ecNumber>
    </recommendedName>
</protein>
<name>A0ABT8E5K9_9BACL</name>
<evidence type="ECO:0000256" key="3">
    <source>
        <dbReference type="ARBA" id="ARBA00022898"/>
    </source>
</evidence>
<comment type="cofactor">
    <cofactor evidence="1">
        <name>pyridoxal 5'-phosphate</name>
        <dbReference type="ChEBI" id="CHEBI:597326"/>
    </cofactor>
</comment>
<sequence>MKAFDEKIDRMNTHSVKWDHAAEIFGKEDLLPMWVADMDFKAPQPVIDAMKKRIDHGIFGYSMATQETKQIVMDWLRRRHNWDIQSDWIVFTPGVVPALSAAIHTYTEVNDGVLIQSPVYYPFGDMVKKNNRKLFNNSLRYNGSTYEMDFEDLERQFQKNSIKLMLLCNPHNPVGRVWTKEELEKLEKLCIQYDVLVFSDDIHFDLIYKKYKHTIFSALSPEIQDKTITGIAPSKTFNLAGLQFSTIIIPNKKLRTRFNEYLATVGFFSPGSLGIIAAEAAYQHGEEWLERLMEYLENNLDYLKNFVKVKLPEIKIIEPEGTYLVWLDFTHLKMDHKKLESFMQNEARLAFDEGYIFGKEGEGFERINIACPLETLKEGLTRLEQAIKKQNVM</sequence>
<organism evidence="7 8">
    <name type="scientific">Fictibacillus terranigra</name>
    <dbReference type="NCBI Taxonomy" id="3058424"/>
    <lineage>
        <taxon>Bacteria</taxon>
        <taxon>Bacillati</taxon>
        <taxon>Bacillota</taxon>
        <taxon>Bacilli</taxon>
        <taxon>Bacillales</taxon>
        <taxon>Fictibacillaceae</taxon>
        <taxon>Fictibacillus</taxon>
    </lineage>
</organism>
<dbReference type="EC" id="4.4.1.13" evidence="2"/>
<evidence type="ECO:0000313" key="8">
    <source>
        <dbReference type="Proteomes" id="UP001168694"/>
    </source>
</evidence>
<comment type="caution">
    <text evidence="7">The sequence shown here is derived from an EMBL/GenBank/DDBJ whole genome shotgun (WGS) entry which is preliminary data.</text>
</comment>
<dbReference type="PANTHER" id="PTHR43525:SF1">
    <property type="entry name" value="PROTEIN MALY"/>
    <property type="match status" value="1"/>
</dbReference>
<dbReference type="InterPro" id="IPR015421">
    <property type="entry name" value="PyrdxlP-dep_Trfase_major"/>
</dbReference>
<dbReference type="Gene3D" id="3.90.1150.10">
    <property type="entry name" value="Aspartate Aminotransferase, domain 1"/>
    <property type="match status" value="1"/>
</dbReference>
<evidence type="ECO:0000256" key="2">
    <source>
        <dbReference type="ARBA" id="ARBA00012224"/>
    </source>
</evidence>
<dbReference type="PANTHER" id="PTHR43525">
    <property type="entry name" value="PROTEIN MALY"/>
    <property type="match status" value="1"/>
</dbReference>
<dbReference type="Gene3D" id="3.40.640.10">
    <property type="entry name" value="Type I PLP-dependent aspartate aminotransferase-like (Major domain)"/>
    <property type="match status" value="1"/>
</dbReference>
<dbReference type="CDD" id="cd00609">
    <property type="entry name" value="AAT_like"/>
    <property type="match status" value="1"/>
</dbReference>
<dbReference type="Pfam" id="PF00155">
    <property type="entry name" value="Aminotran_1_2"/>
    <property type="match status" value="1"/>
</dbReference>
<accession>A0ABT8E5K9</accession>
<gene>
    <name evidence="7" type="ORF">QYF49_09085</name>
</gene>
<dbReference type="NCBIfam" id="TIGR04350">
    <property type="entry name" value="C_S_lyase_PatB"/>
    <property type="match status" value="1"/>
</dbReference>
<feature type="domain" description="Aminotransferase class I/classII large" evidence="6">
    <location>
        <begin position="37"/>
        <end position="383"/>
    </location>
</feature>
<evidence type="ECO:0000256" key="5">
    <source>
        <dbReference type="ARBA" id="ARBA00037974"/>
    </source>
</evidence>
<dbReference type="SUPFAM" id="SSF53383">
    <property type="entry name" value="PLP-dependent transferases"/>
    <property type="match status" value="1"/>
</dbReference>
<keyword evidence="8" id="KW-1185">Reference proteome</keyword>
<dbReference type="InterPro" id="IPR027619">
    <property type="entry name" value="C-S_lyase_PatB-like"/>
</dbReference>
<dbReference type="Proteomes" id="UP001168694">
    <property type="component" value="Unassembled WGS sequence"/>
</dbReference>
<evidence type="ECO:0000256" key="1">
    <source>
        <dbReference type="ARBA" id="ARBA00001933"/>
    </source>
</evidence>
<dbReference type="RefSeq" id="WP_290399302.1">
    <property type="nucleotide sequence ID" value="NZ_JAUHLN010000002.1"/>
</dbReference>
<evidence type="ECO:0000256" key="4">
    <source>
        <dbReference type="ARBA" id="ARBA00023239"/>
    </source>
</evidence>
<evidence type="ECO:0000259" key="6">
    <source>
        <dbReference type="Pfam" id="PF00155"/>
    </source>
</evidence>
<dbReference type="InterPro" id="IPR004839">
    <property type="entry name" value="Aminotransferase_I/II_large"/>
</dbReference>
<dbReference type="GO" id="GO:0047804">
    <property type="term" value="F:cysteine-S-conjugate beta-lyase activity"/>
    <property type="evidence" value="ECO:0007669"/>
    <property type="project" value="UniProtKB-EC"/>
</dbReference>
<keyword evidence="3" id="KW-0663">Pyridoxal phosphate</keyword>